<sequence>MAAAWKQDPALAGLALLDRPDLGAVERQLLGTRDRRPDGSVAREGSGACPLTDWWQHLTGAPAR</sequence>
<dbReference type="EMBL" id="CP109134">
    <property type="protein sequence ID" value="WSD10683.1"/>
    <property type="molecule type" value="Genomic_DNA"/>
</dbReference>
<name>A0ABZ1GZ61_9ACTN</name>
<gene>
    <name evidence="1" type="ORF">OIE73_36605</name>
</gene>
<accession>A0ABZ1GZ61</accession>
<evidence type="ECO:0000313" key="2">
    <source>
        <dbReference type="Proteomes" id="UP001335325"/>
    </source>
</evidence>
<dbReference type="Proteomes" id="UP001335325">
    <property type="component" value="Chromosome"/>
</dbReference>
<reference evidence="1 2" key="1">
    <citation type="submission" date="2022-10" db="EMBL/GenBank/DDBJ databases">
        <title>The complete genomes of actinobacterial strains from the NBC collection.</title>
        <authorList>
            <person name="Joergensen T.S."/>
            <person name="Alvarez Arevalo M."/>
            <person name="Sterndorff E.B."/>
            <person name="Faurdal D."/>
            <person name="Vuksanovic O."/>
            <person name="Mourched A.-S."/>
            <person name="Charusanti P."/>
            <person name="Shaw S."/>
            <person name="Blin K."/>
            <person name="Weber T."/>
        </authorList>
    </citation>
    <scope>NUCLEOTIDE SEQUENCE [LARGE SCALE GENOMIC DNA]</scope>
    <source>
        <strain evidence="1 2">NBC 01753</strain>
    </source>
</reference>
<dbReference type="RefSeq" id="WP_326756382.1">
    <property type="nucleotide sequence ID" value="NZ_CP109134.1"/>
</dbReference>
<keyword evidence="2" id="KW-1185">Reference proteome</keyword>
<organism evidence="1 2">
    <name type="scientific">Streptomyces hirsutus</name>
    <dbReference type="NCBI Taxonomy" id="35620"/>
    <lineage>
        <taxon>Bacteria</taxon>
        <taxon>Bacillati</taxon>
        <taxon>Actinomycetota</taxon>
        <taxon>Actinomycetes</taxon>
        <taxon>Kitasatosporales</taxon>
        <taxon>Streptomycetaceae</taxon>
        <taxon>Streptomyces</taxon>
    </lineage>
</organism>
<evidence type="ECO:0000313" key="1">
    <source>
        <dbReference type="EMBL" id="WSD10683.1"/>
    </source>
</evidence>
<protein>
    <submittedName>
        <fullName evidence="1">Uncharacterized protein</fullName>
    </submittedName>
</protein>
<dbReference type="GeneID" id="91548216"/>
<proteinExistence type="predicted"/>